<dbReference type="Gene3D" id="1.25.40.10">
    <property type="entry name" value="Tetratricopeptide repeat domain"/>
    <property type="match status" value="1"/>
</dbReference>
<feature type="repeat" description="TPR" evidence="1">
    <location>
        <begin position="732"/>
        <end position="765"/>
    </location>
</feature>
<dbReference type="Gene3D" id="3.40.50.300">
    <property type="entry name" value="P-loop containing nucleotide triphosphate hydrolases"/>
    <property type="match status" value="1"/>
</dbReference>
<dbReference type="SUPFAM" id="SSF50494">
    <property type="entry name" value="Trypsin-like serine proteases"/>
    <property type="match status" value="1"/>
</dbReference>
<protein>
    <submittedName>
        <fullName evidence="3">Trypsin-like peptidase domain-containing protein</fullName>
    </submittedName>
</protein>
<evidence type="ECO:0000256" key="1">
    <source>
        <dbReference type="PROSITE-ProRule" id="PRU00339"/>
    </source>
</evidence>
<dbReference type="Proteomes" id="UP001163064">
    <property type="component" value="Unassembled WGS sequence"/>
</dbReference>
<gene>
    <name evidence="3" type="ORF">OFY01_28105</name>
</gene>
<name>A0ABT3U2M5_9ACTN</name>
<dbReference type="Pfam" id="PF13365">
    <property type="entry name" value="Trypsin_2"/>
    <property type="match status" value="1"/>
</dbReference>
<dbReference type="EMBL" id="JAPHNL010000314">
    <property type="protein sequence ID" value="MCX3063558.1"/>
    <property type="molecule type" value="Genomic_DNA"/>
</dbReference>
<dbReference type="SUPFAM" id="SSF52540">
    <property type="entry name" value="P-loop containing nucleoside triphosphate hydrolases"/>
    <property type="match status" value="1"/>
</dbReference>
<feature type="domain" description="AAA+ ATPase" evidence="2">
    <location>
        <begin position="280"/>
        <end position="444"/>
    </location>
</feature>
<dbReference type="InterPro" id="IPR011990">
    <property type="entry name" value="TPR-like_helical_dom_sf"/>
</dbReference>
<proteinExistence type="predicted"/>
<dbReference type="InterPro" id="IPR027417">
    <property type="entry name" value="P-loop_NTPase"/>
</dbReference>
<sequence length="983" mass="105724">MSAEPACGEAGLDPRRIAEIIVTARGGNRRGSGYRITDTTVLTAAHVVADSVELRVRCDADRPGQWSTPAAVAWADAGSDLAVLTLTPPEQAPTSLEPVRFGRIADDRHAVIDVHAAGFPLWKRRQGPHGAFRELHQADGTVAALSNLRTGTLELTVTEAGADPDPDASPWAGMSGAAVWVGDRVVGVVAEHHRAEGPGRLAAVRLDHALRRIAEGPRAELARLLGILDPESLPLAGPRAVQDGPPGLRVVGVPVAHGIELFKNRTRERDELARHLSDPTIRMVTLTGRRGIGKSALAAKVMDLLDRGEWPGDARGPLPSGLVNLSTRTTGISLQRIYFDCARLLDPGRRAHLHTVWTTIPEPGDRLAELFAAIGGRLIVMLLDNLEDLLDDDGTIADDGLALFLRYLFLARDTPRLLVTSQVPVRLDPELRRFTAQVELSEGLSSTEAAALLRELDRDGSLGIADLSDDELLNAAVRVHGVPRALELLVGAVADEAALLPSLDDVLDDFTQRHDIVAALAQDRYQRLDAPARAVLAVLAALRTPVRQSVVDEIVGGLDPGIQTGPVLNSLVRMHLVGVDRTSRTLALHPMDADLAYAQFAEQGAFGRQEVERHIASWYARQAMPPEEWRTPDDLEPQRRRFDHLVRAGDHEDAARVLNEISDWLVWHGSVLTAVAMHSAVDGHIRDERVRLTHTAAYGHARLSAGPMEQAVELFMEAARIAERLEDLGAWQSALFGLGDAHRQLGRLDAAVEPFTRAAELARRIGDRDREAHTVLSLSLNHSYRGDGESALAGADRLDELARADGDLLTAARASNARTIALLALRRWREAADAGARTARAYRDADSQEAVAYALNAQGLGLLGLGEPASAAATLEEALGEASLMQNPRAEGVCLLDLAWAYWCEERFARCVDTAERARVALGGAGAAQEAAADALAEAARSLPENPSAAADALTRAAAALDGNPEVVVPDWLSDHAARLREA</sequence>
<dbReference type="InterPro" id="IPR009003">
    <property type="entry name" value="Peptidase_S1_PA"/>
</dbReference>
<evidence type="ECO:0000259" key="2">
    <source>
        <dbReference type="SMART" id="SM00382"/>
    </source>
</evidence>
<dbReference type="RefSeq" id="WP_266604605.1">
    <property type="nucleotide sequence ID" value="NZ_JAPHNL010000314.1"/>
</dbReference>
<dbReference type="Gene3D" id="2.40.10.120">
    <property type="match status" value="1"/>
</dbReference>
<reference evidence="3" key="1">
    <citation type="submission" date="2022-10" db="EMBL/GenBank/DDBJ databases">
        <title>Streptomyces beihaiensis sp. nov., a chitin degrading actinobacterium, isolated from shrimp pond soil.</title>
        <authorList>
            <person name="Xie J."/>
            <person name="Shen N."/>
        </authorList>
    </citation>
    <scope>NUCLEOTIDE SEQUENCE</scope>
    <source>
        <strain evidence="3">GXMU-J5</strain>
    </source>
</reference>
<dbReference type="InterPro" id="IPR003593">
    <property type="entry name" value="AAA+_ATPase"/>
</dbReference>
<dbReference type="PROSITE" id="PS50005">
    <property type="entry name" value="TPR"/>
    <property type="match status" value="1"/>
</dbReference>
<evidence type="ECO:0000313" key="4">
    <source>
        <dbReference type="Proteomes" id="UP001163064"/>
    </source>
</evidence>
<dbReference type="SMART" id="SM00382">
    <property type="entry name" value="AAA"/>
    <property type="match status" value="1"/>
</dbReference>
<keyword evidence="1" id="KW-0802">TPR repeat</keyword>
<keyword evidence="4" id="KW-1185">Reference proteome</keyword>
<organism evidence="3 4">
    <name type="scientific">Streptomyces beihaiensis</name>
    <dbReference type="NCBI Taxonomy" id="2984495"/>
    <lineage>
        <taxon>Bacteria</taxon>
        <taxon>Bacillati</taxon>
        <taxon>Actinomycetota</taxon>
        <taxon>Actinomycetes</taxon>
        <taxon>Kitasatosporales</taxon>
        <taxon>Streptomycetaceae</taxon>
        <taxon>Streptomyces</taxon>
    </lineage>
</organism>
<dbReference type="InterPro" id="IPR019734">
    <property type="entry name" value="TPR_rpt"/>
</dbReference>
<dbReference type="SUPFAM" id="SSF48452">
    <property type="entry name" value="TPR-like"/>
    <property type="match status" value="1"/>
</dbReference>
<comment type="caution">
    <text evidence="3">The sequence shown here is derived from an EMBL/GenBank/DDBJ whole genome shotgun (WGS) entry which is preliminary data.</text>
</comment>
<evidence type="ECO:0000313" key="3">
    <source>
        <dbReference type="EMBL" id="MCX3063558.1"/>
    </source>
</evidence>
<accession>A0ABT3U2M5</accession>